<dbReference type="PANTHER" id="PTHR13774:SF17">
    <property type="entry name" value="PHENAZINE BIOSYNTHESIS-LIKE DOMAIN-CONTAINING PROTEIN"/>
    <property type="match status" value="1"/>
</dbReference>
<feature type="region of interest" description="Disordered" evidence="3">
    <location>
        <begin position="1"/>
        <end position="38"/>
    </location>
</feature>
<dbReference type="SUPFAM" id="SSF54506">
    <property type="entry name" value="Diaminopimelate epimerase-like"/>
    <property type="match status" value="1"/>
</dbReference>
<name>A0A833VX87_9POAL</name>
<organism evidence="4 5">
    <name type="scientific">Carex littledalei</name>
    <dbReference type="NCBI Taxonomy" id="544730"/>
    <lineage>
        <taxon>Eukaryota</taxon>
        <taxon>Viridiplantae</taxon>
        <taxon>Streptophyta</taxon>
        <taxon>Embryophyta</taxon>
        <taxon>Tracheophyta</taxon>
        <taxon>Spermatophyta</taxon>
        <taxon>Magnoliopsida</taxon>
        <taxon>Liliopsida</taxon>
        <taxon>Poales</taxon>
        <taxon>Cyperaceae</taxon>
        <taxon>Cyperoideae</taxon>
        <taxon>Cariceae</taxon>
        <taxon>Carex</taxon>
        <taxon>Carex subgen. Euthyceras</taxon>
    </lineage>
</organism>
<sequence length="137" mass="15547">MASTRANNKRSKESSAESLVRIGSDKKKRQREEDLGDFDPDLDISRCLLNCLNELSNAFSGEVLQGNPVACLLEENAEMEKNWMLLVAKKFNTSVVAFLSRHVFNSHDVKSNDDDVPRFCIWWFTPTVEVLSGDKHN</sequence>
<dbReference type="GO" id="GO:0016853">
    <property type="term" value="F:isomerase activity"/>
    <property type="evidence" value="ECO:0007669"/>
    <property type="project" value="UniProtKB-KW"/>
</dbReference>
<proteinExistence type="inferred from homology"/>
<dbReference type="OrthoDB" id="75169at2759"/>
<protein>
    <submittedName>
        <fullName evidence="4">Phenazine biosynthesis-like protein</fullName>
    </submittedName>
</protein>
<keyword evidence="5" id="KW-1185">Reference proteome</keyword>
<dbReference type="InterPro" id="IPR003719">
    <property type="entry name" value="Phenazine_PhzF-like"/>
</dbReference>
<evidence type="ECO:0000313" key="4">
    <source>
        <dbReference type="EMBL" id="KAF3336389.1"/>
    </source>
</evidence>
<dbReference type="GO" id="GO:0005737">
    <property type="term" value="C:cytoplasm"/>
    <property type="evidence" value="ECO:0007669"/>
    <property type="project" value="TreeGrafter"/>
</dbReference>
<dbReference type="AlphaFoldDB" id="A0A833VX87"/>
<comment type="similarity">
    <text evidence="1">Belongs to the PhzF family.</text>
</comment>
<evidence type="ECO:0000256" key="2">
    <source>
        <dbReference type="ARBA" id="ARBA00023235"/>
    </source>
</evidence>
<gene>
    <name evidence="4" type="ORF">FCM35_KLT18975</name>
</gene>
<accession>A0A833VX87</accession>
<evidence type="ECO:0000313" key="5">
    <source>
        <dbReference type="Proteomes" id="UP000623129"/>
    </source>
</evidence>
<evidence type="ECO:0000256" key="3">
    <source>
        <dbReference type="SAM" id="MobiDB-lite"/>
    </source>
</evidence>
<keyword evidence="2" id="KW-0413">Isomerase</keyword>
<dbReference type="EMBL" id="SWLB01000007">
    <property type="protein sequence ID" value="KAF3336389.1"/>
    <property type="molecule type" value="Genomic_DNA"/>
</dbReference>
<dbReference type="PANTHER" id="PTHR13774">
    <property type="entry name" value="PHENAZINE BIOSYNTHESIS PROTEIN"/>
    <property type="match status" value="1"/>
</dbReference>
<dbReference type="Pfam" id="PF02567">
    <property type="entry name" value="PhzC-PhzF"/>
    <property type="match status" value="1"/>
</dbReference>
<evidence type="ECO:0000256" key="1">
    <source>
        <dbReference type="ARBA" id="ARBA00008270"/>
    </source>
</evidence>
<dbReference type="Gene3D" id="3.10.310.10">
    <property type="entry name" value="Diaminopimelate Epimerase, Chain A, domain 1"/>
    <property type="match status" value="1"/>
</dbReference>
<dbReference type="Proteomes" id="UP000623129">
    <property type="component" value="Unassembled WGS sequence"/>
</dbReference>
<comment type="caution">
    <text evidence="4">The sequence shown here is derived from an EMBL/GenBank/DDBJ whole genome shotgun (WGS) entry which is preliminary data.</text>
</comment>
<reference evidence="4" key="1">
    <citation type="submission" date="2020-01" db="EMBL/GenBank/DDBJ databases">
        <title>Genome sequence of Kobresia littledalei, the first chromosome-level genome in the family Cyperaceae.</title>
        <authorList>
            <person name="Qu G."/>
        </authorList>
    </citation>
    <scope>NUCLEOTIDE SEQUENCE</scope>
    <source>
        <strain evidence="4">C.B.Clarke</strain>
        <tissue evidence="4">Leaf</tissue>
    </source>
</reference>